<dbReference type="GO" id="GO:0006412">
    <property type="term" value="P:translation"/>
    <property type="evidence" value="ECO:0007669"/>
    <property type="project" value="InterPro"/>
</dbReference>
<dbReference type="GO" id="GO:0003735">
    <property type="term" value="F:structural constituent of ribosome"/>
    <property type="evidence" value="ECO:0007669"/>
    <property type="project" value="InterPro"/>
</dbReference>
<dbReference type="InterPro" id="IPR013823">
    <property type="entry name" value="Ribosomal_bL12_C"/>
</dbReference>
<gene>
    <name evidence="5" type="ORF">ANE_LOCUS7091</name>
</gene>
<dbReference type="PANTHER" id="PTHR45987:SF6">
    <property type="entry name" value="RIBOSOMAL PROTEIN L12_ ATP-DEPENDENT CLP PROTEASE ADAPTOR PROTEIN CLPS FAMILY PROTEIN"/>
    <property type="match status" value="1"/>
</dbReference>
<keyword evidence="3" id="KW-0812">Transmembrane</keyword>
<dbReference type="SUPFAM" id="SSF54736">
    <property type="entry name" value="ClpS-like"/>
    <property type="match status" value="1"/>
</dbReference>
<keyword evidence="2" id="KW-0687">Ribonucleoprotein</keyword>
<dbReference type="EMBL" id="CABITT030000003">
    <property type="protein sequence ID" value="VVA96646.1"/>
    <property type="molecule type" value="Genomic_DNA"/>
</dbReference>
<keyword evidence="3" id="KW-0472">Membrane</keyword>
<protein>
    <recommendedName>
        <fullName evidence="4">Large ribosomal subunit protein bL12 C-terminal domain-containing protein</fullName>
    </recommendedName>
</protein>
<evidence type="ECO:0000313" key="5">
    <source>
        <dbReference type="EMBL" id="VVA96646.1"/>
    </source>
</evidence>
<feature type="transmembrane region" description="Helical" evidence="3">
    <location>
        <begin position="139"/>
        <end position="160"/>
    </location>
</feature>
<dbReference type="OrthoDB" id="1088927at2759"/>
<dbReference type="Proteomes" id="UP000489600">
    <property type="component" value="Unassembled WGS sequence"/>
</dbReference>
<keyword evidence="3" id="KW-1133">Transmembrane helix</keyword>
<keyword evidence="6" id="KW-1185">Reference proteome</keyword>
<dbReference type="AlphaFoldDB" id="A0A565B4P6"/>
<accession>A0A565B4P6</accession>
<organism evidence="5 6">
    <name type="scientific">Arabis nemorensis</name>
    <dbReference type="NCBI Taxonomy" id="586526"/>
    <lineage>
        <taxon>Eukaryota</taxon>
        <taxon>Viridiplantae</taxon>
        <taxon>Streptophyta</taxon>
        <taxon>Embryophyta</taxon>
        <taxon>Tracheophyta</taxon>
        <taxon>Spermatophyta</taxon>
        <taxon>Magnoliopsida</taxon>
        <taxon>eudicotyledons</taxon>
        <taxon>Gunneridae</taxon>
        <taxon>Pentapetalae</taxon>
        <taxon>rosids</taxon>
        <taxon>malvids</taxon>
        <taxon>Brassicales</taxon>
        <taxon>Brassicaceae</taxon>
        <taxon>Arabideae</taxon>
        <taxon>Arabis</taxon>
    </lineage>
</organism>
<name>A0A565B4P6_9BRAS</name>
<evidence type="ECO:0000313" key="6">
    <source>
        <dbReference type="Proteomes" id="UP000489600"/>
    </source>
</evidence>
<evidence type="ECO:0000259" key="4">
    <source>
        <dbReference type="Pfam" id="PF00542"/>
    </source>
</evidence>
<sequence>MKIVRQGRFLLTSLFRKFSSGQYQPRPWPKLVEKDPFGLPHPPKITPEEPGEKFAVKLIKFDKDQQDNVLREVAWIKSTEEVRSLMDLGLKPAVDILENVPSVVKQGITKEEAKEIIAKLEAVSGEAVMVPMESFGGVMMSNFIILLVFWCFFITSYWHFEVVDVL</sequence>
<dbReference type="GO" id="GO:0005840">
    <property type="term" value="C:ribosome"/>
    <property type="evidence" value="ECO:0007669"/>
    <property type="project" value="UniProtKB-KW"/>
</dbReference>
<dbReference type="GO" id="GO:0003729">
    <property type="term" value="F:mRNA binding"/>
    <property type="evidence" value="ECO:0007669"/>
    <property type="project" value="TreeGrafter"/>
</dbReference>
<dbReference type="InterPro" id="IPR014719">
    <property type="entry name" value="Ribosomal_bL12_C/ClpS-like"/>
</dbReference>
<keyword evidence="1" id="KW-0689">Ribosomal protein</keyword>
<reference evidence="5" key="1">
    <citation type="submission" date="2019-07" db="EMBL/GenBank/DDBJ databases">
        <authorList>
            <person name="Dittberner H."/>
        </authorList>
    </citation>
    <scope>NUCLEOTIDE SEQUENCE [LARGE SCALE GENOMIC DNA]</scope>
</reference>
<evidence type="ECO:0000256" key="1">
    <source>
        <dbReference type="ARBA" id="ARBA00022980"/>
    </source>
</evidence>
<proteinExistence type="predicted"/>
<comment type="caution">
    <text evidence="5">The sequence shown here is derived from an EMBL/GenBank/DDBJ whole genome shotgun (WGS) entry which is preliminary data.</text>
</comment>
<dbReference type="InterPro" id="IPR000206">
    <property type="entry name" value="Ribosomal_bL12"/>
</dbReference>
<dbReference type="GO" id="GO:1990904">
    <property type="term" value="C:ribonucleoprotein complex"/>
    <property type="evidence" value="ECO:0007669"/>
    <property type="project" value="UniProtKB-KW"/>
</dbReference>
<evidence type="ECO:0000256" key="3">
    <source>
        <dbReference type="SAM" id="Phobius"/>
    </source>
</evidence>
<evidence type="ECO:0000256" key="2">
    <source>
        <dbReference type="ARBA" id="ARBA00023274"/>
    </source>
</evidence>
<feature type="domain" description="Large ribosomal subunit protein bL12 C-terminal" evidence="4">
    <location>
        <begin position="80"/>
        <end position="123"/>
    </location>
</feature>
<dbReference type="PANTHER" id="PTHR45987">
    <property type="entry name" value="39S RIBOSOMAL PROTEIN L12"/>
    <property type="match status" value="1"/>
</dbReference>
<dbReference type="Gene3D" id="3.30.1390.10">
    <property type="match status" value="1"/>
</dbReference>
<dbReference type="Pfam" id="PF00542">
    <property type="entry name" value="Ribosomal_L12"/>
    <property type="match status" value="1"/>
</dbReference>